<dbReference type="GO" id="GO:0010181">
    <property type="term" value="F:FMN binding"/>
    <property type="evidence" value="ECO:0007669"/>
    <property type="project" value="InterPro"/>
</dbReference>
<dbReference type="SUPFAM" id="SSF50475">
    <property type="entry name" value="FMN-binding split barrel"/>
    <property type="match status" value="1"/>
</dbReference>
<dbReference type="Proteomes" id="UP000729733">
    <property type="component" value="Unassembled WGS sequence"/>
</dbReference>
<name>A0A964BSZ3_9CYAN</name>
<evidence type="ECO:0000313" key="2">
    <source>
        <dbReference type="EMBL" id="MCC0177290.1"/>
    </source>
</evidence>
<dbReference type="EMBL" id="JADWDC010000019">
    <property type="protein sequence ID" value="MCC0177290.1"/>
    <property type="molecule type" value="Genomic_DNA"/>
</dbReference>
<dbReference type="InterPro" id="IPR012349">
    <property type="entry name" value="Split_barrel_FMN-bd"/>
</dbReference>
<dbReference type="PANTHER" id="PTHR28243:SF1">
    <property type="entry name" value="PYRIDOXAMINE 5'-PHOSPHATE OXIDASE ALR4036 FAMILY FMN-BINDING DOMAIN-CONTAINING PROTEIN"/>
    <property type="match status" value="1"/>
</dbReference>
<sequence>MLPPWRSPLSSAIYRNRSKPHSRYFQLATVTPEGYPANRTVVFRGFLDDKQSSLKIITDLRSAKIEDIAHNSRGEICWYFTKTREQFRIRGNLRLVKTQEKDLDLQKARQITWHNLSDSARSQFTWADLGQSVGDRSAFDVEPLNPNLPLDNFCLLLLIPQKIDHLQLKGDPQQRCLYKLEKDSTWSNQLINHM</sequence>
<protein>
    <submittedName>
        <fullName evidence="2">Pyridoxamine 5'-phosphate oxidase family protein</fullName>
    </submittedName>
</protein>
<organism evidence="2 3">
    <name type="scientific">Waterburya agarophytonicola KI4</name>
    <dbReference type="NCBI Taxonomy" id="2874699"/>
    <lineage>
        <taxon>Bacteria</taxon>
        <taxon>Bacillati</taxon>
        <taxon>Cyanobacteriota</taxon>
        <taxon>Cyanophyceae</taxon>
        <taxon>Pleurocapsales</taxon>
        <taxon>Hyellaceae</taxon>
        <taxon>Waterburya</taxon>
        <taxon>Waterburya agarophytonicola</taxon>
    </lineage>
</organism>
<proteinExistence type="predicted"/>
<dbReference type="InterPro" id="IPR024015">
    <property type="entry name" value="Pyridox_Oxase_FMN-dep_Alr4036"/>
</dbReference>
<dbReference type="Pfam" id="PF12766">
    <property type="entry name" value="Pyridox_oxase_2"/>
    <property type="match status" value="1"/>
</dbReference>
<accession>A0A964BSZ3</accession>
<dbReference type="NCBIfam" id="TIGR04026">
    <property type="entry name" value="PPOX_FMN_cyano"/>
    <property type="match status" value="1"/>
</dbReference>
<evidence type="ECO:0000259" key="1">
    <source>
        <dbReference type="Pfam" id="PF12766"/>
    </source>
</evidence>
<evidence type="ECO:0000313" key="3">
    <source>
        <dbReference type="Proteomes" id="UP000729733"/>
    </source>
</evidence>
<gene>
    <name evidence="2" type="ORF">I4641_09905</name>
</gene>
<feature type="domain" description="Pyridoxamine 5'-phosphate oxidase Alr4036 family FMN-binding" evidence="1">
    <location>
        <begin position="3"/>
        <end position="96"/>
    </location>
</feature>
<dbReference type="InterPro" id="IPR024624">
    <property type="entry name" value="Pyridox_Oxase_Alr4036_FMN-bd"/>
</dbReference>
<keyword evidence="3" id="KW-1185">Reference proteome</keyword>
<dbReference type="Gene3D" id="2.30.110.10">
    <property type="entry name" value="Electron Transport, Fmn-binding Protein, Chain A"/>
    <property type="match status" value="1"/>
</dbReference>
<dbReference type="RefSeq" id="WP_229640353.1">
    <property type="nucleotide sequence ID" value="NZ_JADWDC010000019.1"/>
</dbReference>
<comment type="caution">
    <text evidence="2">The sequence shown here is derived from an EMBL/GenBank/DDBJ whole genome shotgun (WGS) entry which is preliminary data.</text>
</comment>
<dbReference type="AlphaFoldDB" id="A0A964BSZ3"/>
<reference evidence="2" key="1">
    <citation type="journal article" date="2021" name="Antonie Van Leeuwenhoek">
        <title>Draft genome and description of Waterburya agarophytonicola gen. nov. sp. nov. (Pleurocapsales, Cyanobacteria): a seaweed symbiont.</title>
        <authorList>
            <person name="Bonthond G."/>
            <person name="Shalygin S."/>
            <person name="Bayer T."/>
            <person name="Weinberger F."/>
        </authorList>
    </citation>
    <scope>NUCLEOTIDE SEQUENCE</scope>
    <source>
        <strain evidence="2">KI4</strain>
    </source>
</reference>
<dbReference type="PANTHER" id="PTHR28243">
    <property type="entry name" value="AGL049CP"/>
    <property type="match status" value="1"/>
</dbReference>